<dbReference type="EMBL" id="JARKIB010000230">
    <property type="protein sequence ID" value="KAJ7721362.1"/>
    <property type="molecule type" value="Genomic_DNA"/>
</dbReference>
<dbReference type="Pfam" id="PF18803">
    <property type="entry name" value="CxC2"/>
    <property type="match status" value="1"/>
</dbReference>
<comment type="caution">
    <text evidence="2">The sequence shown here is derived from an EMBL/GenBank/DDBJ whole genome shotgun (WGS) entry which is preliminary data.</text>
</comment>
<feature type="non-terminal residue" evidence="2">
    <location>
        <position position="1"/>
    </location>
</feature>
<dbReference type="Proteomes" id="UP001215598">
    <property type="component" value="Unassembled WGS sequence"/>
</dbReference>
<evidence type="ECO:0000313" key="2">
    <source>
        <dbReference type="EMBL" id="KAJ7721362.1"/>
    </source>
</evidence>
<evidence type="ECO:0000259" key="1">
    <source>
        <dbReference type="Pfam" id="PF18803"/>
    </source>
</evidence>
<evidence type="ECO:0000313" key="3">
    <source>
        <dbReference type="Proteomes" id="UP001215598"/>
    </source>
</evidence>
<dbReference type="InterPro" id="IPR040521">
    <property type="entry name" value="KDZ"/>
</dbReference>
<accession>A0AAD7MK73</accession>
<proteinExistence type="predicted"/>
<dbReference type="Pfam" id="PF18758">
    <property type="entry name" value="KDZ"/>
    <property type="match status" value="1"/>
</dbReference>
<keyword evidence="3" id="KW-1185">Reference proteome</keyword>
<sequence>NLMLEFESDPLIGTLCACNRGLVSTQCNDCTAYLATCNDCFIKNHLQSPFHWAEVWDFEKNFFQRHDISSLGHVIQLGHHGGPCEQPANPLLFTIVHGNGVHATKVAFCGCKEQLPDKIKQLMRSHLFPATAKGTRTAFTFNVLKEFSLHNLESKKAAYDFLGALLRLTDNCFTAEVPNPYANFLRVVHVWNYLTLLKRCGQMHGIDELLPHRPAGNLLVWCPACPEPGFNSDPNCPTTPHHLRHCNQTQRTLDGNFQCNQYNKNTDPDDVSLCGGRAYFPEDQEYTEYLDTIPVSTEVKSRIQSTHENVVQSPQKSTCNYLKVVNKQDQKKFKNMAKTGTVNGQCSHVFILSCVDMQYGER</sequence>
<protein>
    <recommendedName>
        <fullName evidence="1">CxC2-like cysteine cluster KDZ transposase-associated domain-containing protein</fullName>
    </recommendedName>
</protein>
<name>A0AAD7MK73_9AGAR</name>
<reference evidence="2" key="1">
    <citation type="submission" date="2023-03" db="EMBL/GenBank/DDBJ databases">
        <title>Massive genome expansion in bonnet fungi (Mycena s.s.) driven by repeated elements and novel gene families across ecological guilds.</title>
        <authorList>
            <consortium name="Lawrence Berkeley National Laboratory"/>
            <person name="Harder C.B."/>
            <person name="Miyauchi S."/>
            <person name="Viragh M."/>
            <person name="Kuo A."/>
            <person name="Thoen E."/>
            <person name="Andreopoulos B."/>
            <person name="Lu D."/>
            <person name="Skrede I."/>
            <person name="Drula E."/>
            <person name="Henrissat B."/>
            <person name="Morin E."/>
            <person name="Kohler A."/>
            <person name="Barry K."/>
            <person name="LaButti K."/>
            <person name="Morin E."/>
            <person name="Salamov A."/>
            <person name="Lipzen A."/>
            <person name="Mereny Z."/>
            <person name="Hegedus B."/>
            <person name="Baldrian P."/>
            <person name="Stursova M."/>
            <person name="Weitz H."/>
            <person name="Taylor A."/>
            <person name="Grigoriev I.V."/>
            <person name="Nagy L.G."/>
            <person name="Martin F."/>
            <person name="Kauserud H."/>
        </authorList>
    </citation>
    <scope>NUCLEOTIDE SEQUENCE</scope>
    <source>
        <strain evidence="2">CBHHK182m</strain>
    </source>
</reference>
<dbReference type="InterPro" id="IPR041457">
    <property type="entry name" value="CxC2_KDZ-assoc"/>
</dbReference>
<dbReference type="AlphaFoldDB" id="A0AAD7MK73"/>
<feature type="domain" description="CxC2-like cysteine cluster KDZ transposase-associated" evidence="1">
    <location>
        <begin position="69"/>
        <end position="171"/>
    </location>
</feature>
<organism evidence="2 3">
    <name type="scientific">Mycena metata</name>
    <dbReference type="NCBI Taxonomy" id="1033252"/>
    <lineage>
        <taxon>Eukaryota</taxon>
        <taxon>Fungi</taxon>
        <taxon>Dikarya</taxon>
        <taxon>Basidiomycota</taxon>
        <taxon>Agaricomycotina</taxon>
        <taxon>Agaricomycetes</taxon>
        <taxon>Agaricomycetidae</taxon>
        <taxon>Agaricales</taxon>
        <taxon>Marasmiineae</taxon>
        <taxon>Mycenaceae</taxon>
        <taxon>Mycena</taxon>
    </lineage>
</organism>
<gene>
    <name evidence="2" type="ORF">B0H16DRAFT_1335380</name>
</gene>